<feature type="region of interest" description="Disordered" evidence="1">
    <location>
        <begin position="1"/>
        <end position="45"/>
    </location>
</feature>
<evidence type="ECO:0000256" key="1">
    <source>
        <dbReference type="SAM" id="MobiDB-lite"/>
    </source>
</evidence>
<dbReference type="HOGENOM" id="CLU_3204804_0_0_11"/>
<evidence type="ECO:0000313" key="3">
    <source>
        <dbReference type="Proteomes" id="UP000017174"/>
    </source>
</evidence>
<proteinExistence type="predicted"/>
<name>U7UWP4_9MICC</name>
<protein>
    <submittedName>
        <fullName evidence="2">Uncharacterized protein</fullName>
    </submittedName>
</protein>
<dbReference type="Proteomes" id="UP000017174">
    <property type="component" value="Unassembled WGS sequence"/>
</dbReference>
<dbReference type="EMBL" id="AXZG01000072">
    <property type="protein sequence ID" value="ERT63725.1"/>
    <property type="molecule type" value="Genomic_DNA"/>
</dbReference>
<dbReference type="AlphaFoldDB" id="U7UWP4"/>
<sequence length="45" mass="4812">MNAPTRCASSQSQLCRANRRTHHATGAKRRISPAPAALLNARGGR</sequence>
<feature type="compositionally biased region" description="Basic residues" evidence="1">
    <location>
        <begin position="17"/>
        <end position="31"/>
    </location>
</feature>
<reference evidence="2 3" key="1">
    <citation type="submission" date="2013-08" db="EMBL/GenBank/DDBJ databases">
        <authorList>
            <person name="Weinstock G."/>
            <person name="Sodergren E."/>
            <person name="Wylie T."/>
            <person name="Fulton L."/>
            <person name="Fulton R."/>
            <person name="Fronick C."/>
            <person name="O'Laughlin M."/>
            <person name="Godfrey J."/>
            <person name="Miner T."/>
            <person name="Herter B."/>
            <person name="Appelbaum E."/>
            <person name="Cordes M."/>
            <person name="Lek S."/>
            <person name="Wollam A."/>
            <person name="Pepin K.H."/>
            <person name="Palsikar V.B."/>
            <person name="Mitreva M."/>
            <person name="Wilson R.K."/>
        </authorList>
    </citation>
    <scope>NUCLEOTIDE SEQUENCE [LARGE SCALE GENOMIC DNA]</scope>
    <source>
        <strain evidence="2 3">F0184</strain>
    </source>
</reference>
<evidence type="ECO:0000313" key="2">
    <source>
        <dbReference type="EMBL" id="ERT63725.1"/>
    </source>
</evidence>
<accession>U7UWP4</accession>
<comment type="caution">
    <text evidence="2">The sequence shown here is derived from an EMBL/GenBank/DDBJ whole genome shotgun (WGS) entry which is preliminary data.</text>
</comment>
<gene>
    <name evidence="2" type="ORF">HMPREF0742_02587</name>
</gene>
<organism evidence="2 3">
    <name type="scientific">Rothia aeria F0184</name>
    <dbReference type="NCBI Taxonomy" id="888019"/>
    <lineage>
        <taxon>Bacteria</taxon>
        <taxon>Bacillati</taxon>
        <taxon>Actinomycetota</taxon>
        <taxon>Actinomycetes</taxon>
        <taxon>Micrococcales</taxon>
        <taxon>Micrococcaceae</taxon>
        <taxon>Rothia</taxon>
    </lineage>
</organism>